<reference evidence="1" key="1">
    <citation type="journal article" date="2021" name="PeerJ">
        <title>Extensive microbial diversity within the chicken gut microbiome revealed by metagenomics and culture.</title>
        <authorList>
            <person name="Gilroy R."/>
            <person name="Ravi A."/>
            <person name="Getino M."/>
            <person name="Pursley I."/>
            <person name="Horton D.L."/>
            <person name="Alikhan N.F."/>
            <person name="Baker D."/>
            <person name="Gharbi K."/>
            <person name="Hall N."/>
            <person name="Watson M."/>
            <person name="Adriaenssens E.M."/>
            <person name="Foster-Nyarko E."/>
            <person name="Jarju S."/>
            <person name="Secka A."/>
            <person name="Antonio M."/>
            <person name="Oren A."/>
            <person name="Chaudhuri R.R."/>
            <person name="La Ragione R."/>
            <person name="Hildebrand F."/>
            <person name="Pallen M.J."/>
        </authorList>
    </citation>
    <scope>NUCLEOTIDE SEQUENCE</scope>
    <source>
        <strain evidence="1">CHK195-6426</strain>
    </source>
</reference>
<organism evidence="1 2">
    <name type="scientific">Candidatus Acetatifactor stercoripullorum</name>
    <dbReference type="NCBI Taxonomy" id="2838414"/>
    <lineage>
        <taxon>Bacteria</taxon>
        <taxon>Bacillati</taxon>
        <taxon>Bacillota</taxon>
        <taxon>Clostridia</taxon>
        <taxon>Lachnospirales</taxon>
        <taxon>Lachnospiraceae</taxon>
        <taxon>Acetatifactor</taxon>
    </lineage>
</organism>
<name>A0A9D1UB05_9FIRM</name>
<reference evidence="1" key="2">
    <citation type="submission" date="2021-04" db="EMBL/GenBank/DDBJ databases">
        <authorList>
            <person name="Gilroy R."/>
        </authorList>
    </citation>
    <scope>NUCLEOTIDE SEQUENCE</scope>
    <source>
        <strain evidence="1">CHK195-6426</strain>
    </source>
</reference>
<protein>
    <submittedName>
        <fullName evidence="1">Uncharacterized protein</fullName>
    </submittedName>
</protein>
<accession>A0A9D1UB05</accession>
<dbReference type="EMBL" id="DXGH01000003">
    <property type="protein sequence ID" value="HIW80041.1"/>
    <property type="molecule type" value="Genomic_DNA"/>
</dbReference>
<dbReference type="Proteomes" id="UP000824265">
    <property type="component" value="Unassembled WGS sequence"/>
</dbReference>
<comment type="caution">
    <text evidence="1">The sequence shown here is derived from an EMBL/GenBank/DDBJ whole genome shotgun (WGS) entry which is preliminary data.</text>
</comment>
<gene>
    <name evidence="1" type="ORF">H9742_00705</name>
</gene>
<proteinExistence type="predicted"/>
<dbReference type="AlphaFoldDB" id="A0A9D1UB05"/>
<sequence>MAPLAAVSTTKMNRNRGMSYTEQDAFDALYQELEKGIQSMKNGDVYSIEEAWKEIDKI</sequence>
<evidence type="ECO:0000313" key="2">
    <source>
        <dbReference type="Proteomes" id="UP000824265"/>
    </source>
</evidence>
<dbReference type="RefSeq" id="WP_318702938.1">
    <property type="nucleotide sequence ID" value="NZ_CALWMU010000025.1"/>
</dbReference>
<evidence type="ECO:0000313" key="1">
    <source>
        <dbReference type="EMBL" id="HIW80041.1"/>
    </source>
</evidence>